<keyword evidence="1" id="KW-1133">Transmembrane helix</keyword>
<dbReference type="Pfam" id="PF06687">
    <property type="entry name" value="SUR7"/>
    <property type="match status" value="1"/>
</dbReference>
<keyword evidence="1" id="KW-0812">Transmembrane</keyword>
<evidence type="ECO:0000313" key="2">
    <source>
        <dbReference type="EMBL" id="KAJ5533376.1"/>
    </source>
</evidence>
<dbReference type="InterPro" id="IPR052413">
    <property type="entry name" value="SUR7_domain"/>
</dbReference>
<dbReference type="PROSITE" id="PS51257">
    <property type="entry name" value="PROKAR_LIPOPROTEIN"/>
    <property type="match status" value="1"/>
</dbReference>
<comment type="caution">
    <text evidence="2">The sequence shown here is derived from an EMBL/GenBank/DDBJ whole genome shotgun (WGS) entry which is preliminary data.</text>
</comment>
<dbReference type="PANTHER" id="PTHR28019">
    <property type="entry name" value="CELL MEMBRANE PROTEIN YLR413W-RELATED"/>
    <property type="match status" value="1"/>
</dbReference>
<proteinExistence type="predicted"/>
<feature type="transmembrane region" description="Helical" evidence="1">
    <location>
        <begin position="188"/>
        <end position="206"/>
    </location>
</feature>
<dbReference type="PANTHER" id="PTHR28019:SF2">
    <property type="entry name" value="CELL MEMBRANE PROTEIN YLR413W-RELATED"/>
    <property type="match status" value="1"/>
</dbReference>
<evidence type="ECO:0008006" key="4">
    <source>
        <dbReference type="Google" id="ProtNLM"/>
    </source>
</evidence>
<keyword evidence="3" id="KW-1185">Reference proteome</keyword>
<evidence type="ECO:0000313" key="3">
    <source>
        <dbReference type="Proteomes" id="UP001220324"/>
    </source>
</evidence>
<feature type="transmembrane region" description="Helical" evidence="1">
    <location>
        <begin position="218"/>
        <end position="243"/>
    </location>
</feature>
<feature type="transmembrane region" description="Helical" evidence="1">
    <location>
        <begin position="12"/>
        <end position="34"/>
    </location>
</feature>
<organism evidence="2 3">
    <name type="scientific">Penicillium frequentans</name>
    <dbReference type="NCBI Taxonomy" id="3151616"/>
    <lineage>
        <taxon>Eukaryota</taxon>
        <taxon>Fungi</taxon>
        <taxon>Dikarya</taxon>
        <taxon>Ascomycota</taxon>
        <taxon>Pezizomycotina</taxon>
        <taxon>Eurotiomycetes</taxon>
        <taxon>Eurotiomycetidae</taxon>
        <taxon>Eurotiales</taxon>
        <taxon>Aspergillaceae</taxon>
        <taxon>Penicillium</taxon>
    </lineage>
</organism>
<sequence length="291" mass="30983">MKLPGGSRLDQIISAIALSLSVVVLVCLSIVFVGCTSPSAPKGLYFMKIDLSEFPRFDHLVSRDSPIVPNFHPPDISDGAGNSFTDTASSVYAGAADASAAATSAAQGAIHAQLTELKSHLFQYYHIGLWGYCKSRDGSKAVCSEPRTFFAFDLSAVLDSTPVDVDKVLPKVDEKAISGYRKLSHGITSLYIAGFVSTVLVIILGARRTFWARGNRLLALFCIISAVLIAFATVGVTVMYSLFTAAIKTSLHPLGVQAGLGGSMLTLVWLAASCSVGAFFIWLIQPFCCCI</sequence>
<dbReference type="GO" id="GO:0051285">
    <property type="term" value="C:cell cortex of cell tip"/>
    <property type="evidence" value="ECO:0007669"/>
    <property type="project" value="TreeGrafter"/>
</dbReference>
<protein>
    <recommendedName>
        <fullName evidence="4">Actin cortical patch SUR7/pH-response regulator PalI</fullName>
    </recommendedName>
</protein>
<dbReference type="Gene3D" id="1.20.140.150">
    <property type="match status" value="1"/>
</dbReference>
<dbReference type="GO" id="GO:0031505">
    <property type="term" value="P:fungal-type cell wall organization"/>
    <property type="evidence" value="ECO:0007669"/>
    <property type="project" value="TreeGrafter"/>
</dbReference>
<dbReference type="InterPro" id="IPR009571">
    <property type="entry name" value="SUR7/Rim9-like_fungi"/>
</dbReference>
<evidence type="ECO:0000256" key="1">
    <source>
        <dbReference type="SAM" id="Phobius"/>
    </source>
</evidence>
<dbReference type="EMBL" id="JAQIZZ010000007">
    <property type="protein sequence ID" value="KAJ5533376.1"/>
    <property type="molecule type" value="Genomic_DNA"/>
</dbReference>
<keyword evidence="1" id="KW-0472">Membrane</keyword>
<feature type="transmembrane region" description="Helical" evidence="1">
    <location>
        <begin position="263"/>
        <end position="284"/>
    </location>
</feature>
<dbReference type="Proteomes" id="UP001220324">
    <property type="component" value="Unassembled WGS sequence"/>
</dbReference>
<reference evidence="2 3" key="1">
    <citation type="journal article" date="2023" name="IMA Fungus">
        <title>Comparative genomic study of the Penicillium genus elucidates a diverse pangenome and 15 lateral gene transfer events.</title>
        <authorList>
            <person name="Petersen C."/>
            <person name="Sorensen T."/>
            <person name="Nielsen M.R."/>
            <person name="Sondergaard T.E."/>
            <person name="Sorensen J.L."/>
            <person name="Fitzpatrick D.A."/>
            <person name="Frisvad J.C."/>
            <person name="Nielsen K.L."/>
        </authorList>
    </citation>
    <scope>NUCLEOTIDE SEQUENCE [LARGE SCALE GENOMIC DNA]</scope>
    <source>
        <strain evidence="2 3">IBT 35679</strain>
    </source>
</reference>
<gene>
    <name evidence="2" type="ORF">N7494_009928</name>
</gene>
<name>A0AAD6GDC5_9EURO</name>
<dbReference type="AlphaFoldDB" id="A0AAD6GDC5"/>
<dbReference type="GO" id="GO:0005886">
    <property type="term" value="C:plasma membrane"/>
    <property type="evidence" value="ECO:0007669"/>
    <property type="project" value="InterPro"/>
</dbReference>
<accession>A0AAD6GDC5</accession>